<organism evidence="2 3">
    <name type="scientific">Nocardioides fonticola</name>
    <dbReference type="NCBI Taxonomy" id="450363"/>
    <lineage>
        <taxon>Bacteria</taxon>
        <taxon>Bacillati</taxon>
        <taxon>Actinomycetota</taxon>
        <taxon>Actinomycetes</taxon>
        <taxon>Propionibacteriales</taxon>
        <taxon>Nocardioidaceae</taxon>
        <taxon>Nocardioides</taxon>
    </lineage>
</organism>
<name>A0ABP7XJC3_9ACTN</name>
<dbReference type="InterPro" id="IPR029063">
    <property type="entry name" value="SAM-dependent_MTases_sf"/>
</dbReference>
<protein>
    <recommendedName>
        <fullName evidence="4">Class I SAM-dependent methyltransferase</fullName>
    </recommendedName>
</protein>
<evidence type="ECO:0000256" key="1">
    <source>
        <dbReference type="SAM" id="MobiDB-lite"/>
    </source>
</evidence>
<reference evidence="3" key="1">
    <citation type="journal article" date="2019" name="Int. J. Syst. Evol. Microbiol.">
        <title>The Global Catalogue of Microorganisms (GCM) 10K type strain sequencing project: providing services to taxonomists for standard genome sequencing and annotation.</title>
        <authorList>
            <consortium name="The Broad Institute Genomics Platform"/>
            <consortium name="The Broad Institute Genome Sequencing Center for Infectious Disease"/>
            <person name="Wu L."/>
            <person name="Ma J."/>
        </authorList>
    </citation>
    <scope>NUCLEOTIDE SEQUENCE [LARGE SCALE GENOMIC DNA]</scope>
    <source>
        <strain evidence="3">JCM 16703</strain>
    </source>
</reference>
<dbReference type="RefSeq" id="WP_344733050.1">
    <property type="nucleotide sequence ID" value="NZ_BAAAZH010000012.1"/>
</dbReference>
<gene>
    <name evidence="2" type="ORF">GCM10022215_18520</name>
</gene>
<proteinExistence type="predicted"/>
<dbReference type="EMBL" id="BAAAZH010000012">
    <property type="protein sequence ID" value="GAA4117623.1"/>
    <property type="molecule type" value="Genomic_DNA"/>
</dbReference>
<sequence length="561" mass="61164">MSTLERRAVRGSRRVAVSDAGIWLPRAGARPLVIELEGRYLWSCTPVRDGRPERGGVLVAWPGVLRPHLKGRGRVRVRDAVPVHAGEEPVVHLDEEVVLGGPEHAERPLEVVDPQGLPLAVDKVGHLCRAFSATAETVREEILLGTKRALDDLAEGCGVRAYLNYGALLGAVRDGAMLAHDSDTDVCYLSRHISPADIISESYAIEREMRRRGWNLLRMSGGDIKLLLPLSDGRQCHIDIFVAFHVGETFYQLGNRSGRVPESVVWPPSSITLHGVEFPAPADPEAMLAFVYGPGWRVPDPSFAYADPPAGVRRLDGWLRGFRTTMGRWTEFHQTRTREVDPAATAFARSVRRTLPDGAPVADLGAGSGRDSFFFARKGHPVRAFEFSRHARAAIARTAQRRSLDVDSRLLILGELRSVLTAGAELARDPHELYARDLLGCLSGAERRNLWLLSRMALRGRPQRLHLEFSATGLDERGMPLPDPAPAGLVARVDLDVVRAEIVAAGGVIEHEVLEAGVDQLGRADPLVCRLRVAFPASPARPTASAGSSGPSRPTGPEDLP</sequence>
<dbReference type="Proteomes" id="UP001501495">
    <property type="component" value="Unassembled WGS sequence"/>
</dbReference>
<evidence type="ECO:0000313" key="2">
    <source>
        <dbReference type="EMBL" id="GAA4117623.1"/>
    </source>
</evidence>
<comment type="caution">
    <text evidence="2">The sequence shown here is derived from an EMBL/GenBank/DDBJ whole genome shotgun (WGS) entry which is preliminary data.</text>
</comment>
<dbReference type="Gene3D" id="3.40.50.150">
    <property type="entry name" value="Vaccinia Virus protein VP39"/>
    <property type="match status" value="1"/>
</dbReference>
<dbReference type="InterPro" id="IPR052613">
    <property type="entry name" value="LicD_transferase"/>
</dbReference>
<dbReference type="PANTHER" id="PTHR13627:SF31">
    <property type="entry name" value="RIBITOL 5-PHOSPHATE TRANSFERASE FKRP"/>
    <property type="match status" value="1"/>
</dbReference>
<accession>A0ABP7XJC3</accession>
<dbReference type="SUPFAM" id="SSF53335">
    <property type="entry name" value="S-adenosyl-L-methionine-dependent methyltransferases"/>
    <property type="match status" value="1"/>
</dbReference>
<dbReference type="PANTHER" id="PTHR13627">
    <property type="entry name" value="FUKUTIN RELATED PROTEIN"/>
    <property type="match status" value="1"/>
</dbReference>
<evidence type="ECO:0000313" key="3">
    <source>
        <dbReference type="Proteomes" id="UP001501495"/>
    </source>
</evidence>
<evidence type="ECO:0008006" key="4">
    <source>
        <dbReference type="Google" id="ProtNLM"/>
    </source>
</evidence>
<keyword evidence="3" id="KW-1185">Reference proteome</keyword>
<feature type="region of interest" description="Disordered" evidence="1">
    <location>
        <begin position="538"/>
        <end position="561"/>
    </location>
</feature>